<organism evidence="1 2">
    <name type="scientific">Vibrio inusitatus NBRC 102082</name>
    <dbReference type="NCBI Taxonomy" id="1219070"/>
    <lineage>
        <taxon>Bacteria</taxon>
        <taxon>Pseudomonadati</taxon>
        <taxon>Pseudomonadota</taxon>
        <taxon>Gammaproteobacteria</taxon>
        <taxon>Vibrionales</taxon>
        <taxon>Vibrionaceae</taxon>
        <taxon>Vibrio</taxon>
    </lineage>
</organism>
<reference evidence="1 2" key="1">
    <citation type="submission" date="2019-06" db="EMBL/GenBank/DDBJ databases">
        <title>Whole genome shotgun sequence of Vibrio inusitatus NBRC 102082.</title>
        <authorList>
            <person name="Hosoyama A."/>
            <person name="Uohara A."/>
            <person name="Ohji S."/>
            <person name="Ichikawa N."/>
        </authorList>
    </citation>
    <scope>NUCLEOTIDE SEQUENCE [LARGE SCALE GENOMIC DNA]</scope>
    <source>
        <strain evidence="1 2">NBRC 102082</strain>
    </source>
</reference>
<dbReference type="OrthoDB" id="552713at2"/>
<accession>A0A4Y3HQ55</accession>
<dbReference type="EMBL" id="BJLF01000001">
    <property type="protein sequence ID" value="GEA49279.1"/>
    <property type="molecule type" value="Genomic_DNA"/>
</dbReference>
<dbReference type="RefSeq" id="WP_141343654.1">
    <property type="nucleotide sequence ID" value="NZ_BJLF01000001.1"/>
</dbReference>
<comment type="caution">
    <text evidence="1">The sequence shown here is derived from an EMBL/GenBank/DDBJ whole genome shotgun (WGS) entry which is preliminary data.</text>
</comment>
<keyword evidence="2" id="KW-1185">Reference proteome</keyword>
<name>A0A4Y3HQ55_9VIBR</name>
<dbReference type="Proteomes" id="UP000318717">
    <property type="component" value="Unassembled WGS sequence"/>
</dbReference>
<dbReference type="AlphaFoldDB" id="A0A4Y3HQ55"/>
<sequence>MNKRVPHNLKLYHYKGEVFELTELCSRGARLRKSTIKSRLRLGWSVEKAVDTPRQEKGAINVVHGMRNTREYSIWSSMKKRILSPSNPNYQFYGGKGLGIEPEWVKSFQAFINHIGEIPEPKSDYSIDRIDNARGYFKGNVRWATLQEQARNKSNNLYATYQGEKRLLVELAKQAGISYQTLYSRLYIREWSINRALGTPVQEKERRYYFKGEWHNLVKISEMCGVAYSTLNNRVTQQGMTVDEAVRANPYPTIEVHGEWLTLNQICKKYQVSFVTLKKRLAKGMTPEQAVADQIERKLYQGRWLSRQELALETGLGIDTINRRWRKGMCIEDITKPVTRKMTQHLHNGIMCSLTQIAKLEGVPFGSLARHIRKGLSLKEALGLMKRPSN</sequence>
<evidence type="ECO:0000313" key="1">
    <source>
        <dbReference type="EMBL" id="GEA49279.1"/>
    </source>
</evidence>
<evidence type="ECO:0000313" key="2">
    <source>
        <dbReference type="Proteomes" id="UP000318717"/>
    </source>
</evidence>
<proteinExistence type="predicted"/>
<protein>
    <submittedName>
        <fullName evidence="1">Uncharacterized protein</fullName>
    </submittedName>
</protein>
<gene>
    <name evidence="1" type="ORF">VIN01S_00830</name>
</gene>